<dbReference type="Proteomes" id="UP001221898">
    <property type="component" value="Unassembled WGS sequence"/>
</dbReference>
<reference evidence="2" key="1">
    <citation type="journal article" date="2023" name="Science">
        <title>Genome structures resolve the early diversification of teleost fishes.</title>
        <authorList>
            <person name="Parey E."/>
            <person name="Louis A."/>
            <person name="Montfort J."/>
            <person name="Bouchez O."/>
            <person name="Roques C."/>
            <person name="Iampietro C."/>
            <person name="Lluch J."/>
            <person name="Castinel A."/>
            <person name="Donnadieu C."/>
            <person name="Desvignes T."/>
            <person name="Floi Bucao C."/>
            <person name="Jouanno E."/>
            <person name="Wen M."/>
            <person name="Mejri S."/>
            <person name="Dirks R."/>
            <person name="Jansen H."/>
            <person name="Henkel C."/>
            <person name="Chen W.J."/>
            <person name="Zahm M."/>
            <person name="Cabau C."/>
            <person name="Klopp C."/>
            <person name="Thompson A.W."/>
            <person name="Robinson-Rechavi M."/>
            <person name="Braasch I."/>
            <person name="Lecointre G."/>
            <person name="Bobe J."/>
            <person name="Postlethwait J.H."/>
            <person name="Berthelot C."/>
            <person name="Roest Crollius H."/>
            <person name="Guiguen Y."/>
        </authorList>
    </citation>
    <scope>NUCLEOTIDE SEQUENCE</scope>
    <source>
        <strain evidence="2">NC1722</strain>
    </source>
</reference>
<feature type="compositionally biased region" description="Low complexity" evidence="1">
    <location>
        <begin position="13"/>
        <end position="25"/>
    </location>
</feature>
<proteinExistence type="predicted"/>
<protein>
    <submittedName>
        <fullName evidence="2">Uncharacterized protein</fullName>
    </submittedName>
</protein>
<feature type="region of interest" description="Disordered" evidence="1">
    <location>
        <begin position="193"/>
        <end position="221"/>
    </location>
</feature>
<feature type="compositionally biased region" description="Basic and acidic residues" evidence="1">
    <location>
        <begin position="64"/>
        <end position="74"/>
    </location>
</feature>
<gene>
    <name evidence="2" type="ORF">AAFF_G00237370</name>
</gene>
<evidence type="ECO:0000313" key="3">
    <source>
        <dbReference type="Proteomes" id="UP001221898"/>
    </source>
</evidence>
<accession>A0AAD7REN3</accession>
<keyword evidence="3" id="KW-1185">Reference proteome</keyword>
<feature type="region of interest" description="Disordered" evidence="1">
    <location>
        <begin position="1"/>
        <end position="35"/>
    </location>
</feature>
<evidence type="ECO:0000313" key="2">
    <source>
        <dbReference type="EMBL" id="KAJ8378688.1"/>
    </source>
</evidence>
<feature type="compositionally biased region" description="Polar residues" evidence="1">
    <location>
        <begin position="199"/>
        <end position="211"/>
    </location>
</feature>
<organism evidence="2 3">
    <name type="scientific">Aldrovandia affinis</name>
    <dbReference type="NCBI Taxonomy" id="143900"/>
    <lineage>
        <taxon>Eukaryota</taxon>
        <taxon>Metazoa</taxon>
        <taxon>Chordata</taxon>
        <taxon>Craniata</taxon>
        <taxon>Vertebrata</taxon>
        <taxon>Euteleostomi</taxon>
        <taxon>Actinopterygii</taxon>
        <taxon>Neopterygii</taxon>
        <taxon>Teleostei</taxon>
        <taxon>Notacanthiformes</taxon>
        <taxon>Halosauridae</taxon>
        <taxon>Aldrovandia</taxon>
    </lineage>
</organism>
<evidence type="ECO:0000256" key="1">
    <source>
        <dbReference type="SAM" id="MobiDB-lite"/>
    </source>
</evidence>
<feature type="region of interest" description="Disordered" evidence="1">
    <location>
        <begin position="60"/>
        <end position="79"/>
    </location>
</feature>
<comment type="caution">
    <text evidence="2">The sequence shown here is derived from an EMBL/GenBank/DDBJ whole genome shotgun (WGS) entry which is preliminary data.</text>
</comment>
<sequence>MTDCQEDGMDLGSDSSSRSCSETSSTMATPSSPRMHLVMLEDCEDDEDYQEYRRKVLGEWGGEYGDRGGGEGRGHAPVNSRSLAEEFRDIPCHPPSPSPAARPATAAAAVPDELKQNGNIIVVATHHHPFSSPAHGPRVGQRGAVGGYGGGAVGVVSLLRWDRETGCPATLPQVPPIDWAALEKHLVELPSRAWEGRGHNQNPRRTSSTSPDVGARESSDPALLFPSGVAPLHGNCPCRSQTGGGAVVGLCESTERTVKRSASVSICPEGLCAALKRCRHMPQ</sequence>
<dbReference type="EMBL" id="JAINUG010000314">
    <property type="protein sequence ID" value="KAJ8378688.1"/>
    <property type="molecule type" value="Genomic_DNA"/>
</dbReference>
<dbReference type="AlphaFoldDB" id="A0AAD7REN3"/>
<name>A0AAD7REN3_9TELE</name>